<dbReference type="Pfam" id="PF00753">
    <property type="entry name" value="Lactamase_B"/>
    <property type="match status" value="1"/>
</dbReference>
<dbReference type="SMART" id="SM00849">
    <property type="entry name" value="Lactamase_B"/>
    <property type="match status" value="1"/>
</dbReference>
<dbReference type="SUPFAM" id="SSF56281">
    <property type="entry name" value="Metallo-hydrolase/oxidoreductase"/>
    <property type="match status" value="1"/>
</dbReference>
<dbReference type="InterPro" id="IPR001279">
    <property type="entry name" value="Metallo-B-lactamas"/>
</dbReference>
<dbReference type="GO" id="GO:0046872">
    <property type="term" value="F:metal ion binding"/>
    <property type="evidence" value="ECO:0007669"/>
    <property type="project" value="UniProtKB-KW"/>
</dbReference>
<dbReference type="Proteomes" id="UP000222056">
    <property type="component" value="Unassembled WGS sequence"/>
</dbReference>
<dbReference type="InterPro" id="IPR036866">
    <property type="entry name" value="RibonucZ/Hydroxyglut_hydro"/>
</dbReference>
<feature type="domain" description="Metallo-beta-lactamase" evidence="5">
    <location>
        <begin position="12"/>
        <end position="173"/>
    </location>
</feature>
<keyword evidence="3" id="KW-0378">Hydrolase</keyword>
<dbReference type="RefSeq" id="WP_093118975.1">
    <property type="nucleotide sequence ID" value="NZ_FNWJ01000002.1"/>
</dbReference>
<organism evidence="6 7">
    <name type="scientific">Thermoleophilum album</name>
    <dbReference type="NCBI Taxonomy" id="29539"/>
    <lineage>
        <taxon>Bacteria</taxon>
        <taxon>Bacillati</taxon>
        <taxon>Actinomycetota</taxon>
        <taxon>Thermoleophilia</taxon>
        <taxon>Thermoleophilales</taxon>
        <taxon>Thermoleophilaceae</taxon>
        <taxon>Thermoleophilum</taxon>
    </lineage>
</organism>
<evidence type="ECO:0000256" key="3">
    <source>
        <dbReference type="ARBA" id="ARBA00022801"/>
    </source>
</evidence>
<reference evidence="7" key="1">
    <citation type="submission" date="2016-10" db="EMBL/GenBank/DDBJ databases">
        <authorList>
            <person name="Varghese N."/>
            <person name="Submissions S."/>
        </authorList>
    </citation>
    <scope>NUCLEOTIDE SEQUENCE [LARGE SCALE GENOMIC DNA]</scope>
    <source>
        <strain evidence="7">ATCC 35263</strain>
    </source>
</reference>
<dbReference type="InterPro" id="IPR051453">
    <property type="entry name" value="MBL_Glyoxalase_II"/>
</dbReference>
<dbReference type="PANTHER" id="PTHR46233:SF3">
    <property type="entry name" value="HYDROXYACYLGLUTATHIONE HYDROLASE GLOC"/>
    <property type="match status" value="1"/>
</dbReference>
<evidence type="ECO:0000256" key="1">
    <source>
        <dbReference type="ARBA" id="ARBA00001947"/>
    </source>
</evidence>
<name>A0A1H6FW74_THEAL</name>
<keyword evidence="2" id="KW-0479">Metal-binding</keyword>
<dbReference type="PANTHER" id="PTHR46233">
    <property type="entry name" value="HYDROXYACYLGLUTATHIONE HYDROLASE GLOC"/>
    <property type="match status" value="1"/>
</dbReference>
<dbReference type="AlphaFoldDB" id="A0A1H6FW74"/>
<dbReference type="Gene3D" id="3.60.15.10">
    <property type="entry name" value="Ribonuclease Z/Hydroxyacylglutathione hydrolase-like"/>
    <property type="match status" value="1"/>
</dbReference>
<dbReference type="OrthoDB" id="9802991at2"/>
<gene>
    <name evidence="6" type="ORF">SAMN02745716_1820</name>
</gene>
<dbReference type="STRING" id="29539.SAMN02745716_1820"/>
<evidence type="ECO:0000256" key="2">
    <source>
        <dbReference type="ARBA" id="ARBA00022723"/>
    </source>
</evidence>
<evidence type="ECO:0000256" key="4">
    <source>
        <dbReference type="ARBA" id="ARBA00022833"/>
    </source>
</evidence>
<protein>
    <submittedName>
        <fullName evidence="6">Glyoxylase, beta-lactamase superfamily II</fullName>
    </submittedName>
</protein>
<keyword evidence="7" id="KW-1185">Reference proteome</keyword>
<proteinExistence type="predicted"/>
<keyword evidence="4" id="KW-0862">Zinc</keyword>
<dbReference type="GO" id="GO:0016787">
    <property type="term" value="F:hydrolase activity"/>
    <property type="evidence" value="ECO:0007669"/>
    <property type="project" value="UniProtKB-KW"/>
</dbReference>
<sequence length="247" mass="26999">MIVERALHPDWLSCTYLVAPQPNGPALLIDAGGPVAPLVRARERHGLRVVAALLTHHHHDHVAALDELREALDFEAAYAHPREAARIDRGVEALEPGRHEFDGIPVVALHTPGHTDGMLAFVVDGVAFTGDTLFKGSVGGVRAPGASGYEDLRRSVVDVLLTLPPDTRLYPGHSDPTTVREELAANPFVRVWLGREQPDGRRCRVAGEEAELVVLARDYDGGRKAWVRLGRERRDEIVPGSIVELDD</sequence>
<dbReference type="EMBL" id="FNWJ01000002">
    <property type="protein sequence ID" value="SEH15041.1"/>
    <property type="molecule type" value="Genomic_DNA"/>
</dbReference>
<evidence type="ECO:0000313" key="6">
    <source>
        <dbReference type="EMBL" id="SEH15041.1"/>
    </source>
</evidence>
<accession>A0A1H6FW74</accession>
<dbReference type="CDD" id="cd06262">
    <property type="entry name" value="metallo-hydrolase-like_MBL-fold"/>
    <property type="match status" value="1"/>
</dbReference>
<evidence type="ECO:0000313" key="7">
    <source>
        <dbReference type="Proteomes" id="UP000222056"/>
    </source>
</evidence>
<evidence type="ECO:0000259" key="5">
    <source>
        <dbReference type="SMART" id="SM00849"/>
    </source>
</evidence>
<comment type="cofactor">
    <cofactor evidence="1">
        <name>Zn(2+)</name>
        <dbReference type="ChEBI" id="CHEBI:29105"/>
    </cofactor>
</comment>